<accession>A0ABT0XI67</accession>
<keyword evidence="2" id="KW-1185">Reference proteome</keyword>
<proteinExistence type="predicted"/>
<evidence type="ECO:0000313" key="2">
    <source>
        <dbReference type="Proteomes" id="UP001203665"/>
    </source>
</evidence>
<reference evidence="1" key="1">
    <citation type="submission" date="2022-06" db="EMBL/GenBank/DDBJ databases">
        <title>Alkalicoccobacillus porphyridii sp. nov., isolated from a marine red alga, Porphyridium purpureum and reclassification of Shouchella plakortidis and Shouchella gibsonii as Alkalicoccobacillus plakortidis comb. nov. and Alkalicoccobacillus gibsonii comb. nov.</title>
        <authorList>
            <person name="Kim K.H."/>
            <person name="Lee J.K."/>
            <person name="Han D.M."/>
            <person name="Baek J.H."/>
            <person name="Jeon C.O."/>
        </authorList>
    </citation>
    <scope>NUCLEOTIDE SEQUENCE</scope>
    <source>
        <strain evidence="1">DSM 19153</strain>
    </source>
</reference>
<comment type="caution">
    <text evidence="1">The sequence shown here is derived from an EMBL/GenBank/DDBJ whole genome shotgun (WGS) entry which is preliminary data.</text>
</comment>
<sequence>MPEEQKNYTASTGVDEFYYGVLADSGTAIMLAGEDIEKVEFPQTIGIEMPQEIVKAYGGNKIAEMAVSAGDTTVTSAFHKIPTEDKKKLLGLEAKNGITAMGAEDNPPYVAVIFAKTYQSGRKEWVACLKGIFTRPNINAQTKGESVEFNPEEINAQFMDRELEGFDKLKSVATAEDAAGETKNRDALFMATFGKPFPGTTPPAGGVEG</sequence>
<name>A0ABT0XI67_9BACI</name>
<dbReference type="InterPro" id="IPR006724">
    <property type="entry name" value="Phage_TTP"/>
</dbReference>
<dbReference type="Proteomes" id="UP001203665">
    <property type="component" value="Unassembled WGS sequence"/>
</dbReference>
<gene>
    <name evidence="1" type="ORF">NDM98_08785</name>
</gene>
<dbReference type="NCBIfam" id="TIGR01603">
    <property type="entry name" value="maj_tail_phi13"/>
    <property type="match status" value="1"/>
</dbReference>
<dbReference type="EMBL" id="JAMQJY010000001">
    <property type="protein sequence ID" value="MCM2675579.1"/>
    <property type="molecule type" value="Genomic_DNA"/>
</dbReference>
<dbReference type="RefSeq" id="WP_251606459.1">
    <property type="nucleotide sequence ID" value="NZ_JAMQJY010000001.1"/>
</dbReference>
<organism evidence="1 2">
    <name type="scientific">Alkalicoccobacillus plakortidis</name>
    <dbReference type="NCBI Taxonomy" id="444060"/>
    <lineage>
        <taxon>Bacteria</taxon>
        <taxon>Bacillati</taxon>
        <taxon>Bacillota</taxon>
        <taxon>Bacilli</taxon>
        <taxon>Bacillales</taxon>
        <taxon>Bacillaceae</taxon>
        <taxon>Alkalicoccobacillus</taxon>
    </lineage>
</organism>
<protein>
    <submittedName>
        <fullName evidence="1">Phage tail protein</fullName>
    </submittedName>
</protein>
<dbReference type="Pfam" id="PF04630">
    <property type="entry name" value="Phage_TTP_1"/>
    <property type="match status" value="1"/>
</dbReference>
<evidence type="ECO:0000313" key="1">
    <source>
        <dbReference type="EMBL" id="MCM2675579.1"/>
    </source>
</evidence>
<dbReference type="InterPro" id="IPR006490">
    <property type="entry name" value="Maj_tail_phi13"/>
</dbReference>